<keyword evidence="1" id="KW-1133">Transmembrane helix</keyword>
<dbReference type="Proteomes" id="UP000315295">
    <property type="component" value="Unassembled WGS sequence"/>
</dbReference>
<evidence type="ECO:0008006" key="4">
    <source>
        <dbReference type="Google" id="ProtNLM"/>
    </source>
</evidence>
<name>A0A540MCM9_MALBA</name>
<evidence type="ECO:0000313" key="2">
    <source>
        <dbReference type="EMBL" id="TQD96445.1"/>
    </source>
</evidence>
<sequence>MKSNIGVVGTSSTVMMVMIFLLITGSAMANEKCRQRCYGGCGLPPTAECIEECKKKCGNNAQPQSLADQVTQYCKLGCSLHRCSKYKNGIYQSLLMHTCLEC</sequence>
<dbReference type="EMBL" id="VIEB01000292">
    <property type="protein sequence ID" value="TQD96445.1"/>
    <property type="molecule type" value="Genomic_DNA"/>
</dbReference>
<proteinExistence type="predicted"/>
<protein>
    <recommendedName>
        <fullName evidence="4">Plant thionin family protein</fullName>
    </recommendedName>
</protein>
<keyword evidence="1" id="KW-0812">Transmembrane</keyword>
<evidence type="ECO:0000256" key="1">
    <source>
        <dbReference type="SAM" id="Phobius"/>
    </source>
</evidence>
<dbReference type="AlphaFoldDB" id="A0A540MCM9"/>
<feature type="transmembrane region" description="Helical" evidence="1">
    <location>
        <begin position="6"/>
        <end position="29"/>
    </location>
</feature>
<accession>A0A540MCM9</accession>
<keyword evidence="3" id="KW-1185">Reference proteome</keyword>
<keyword evidence="1" id="KW-0472">Membrane</keyword>
<comment type="caution">
    <text evidence="2">The sequence shown here is derived from an EMBL/GenBank/DDBJ whole genome shotgun (WGS) entry which is preliminary data.</text>
</comment>
<gene>
    <name evidence="2" type="ORF">C1H46_017940</name>
</gene>
<organism evidence="2 3">
    <name type="scientific">Malus baccata</name>
    <name type="common">Siberian crab apple</name>
    <name type="synonym">Pyrus baccata</name>
    <dbReference type="NCBI Taxonomy" id="106549"/>
    <lineage>
        <taxon>Eukaryota</taxon>
        <taxon>Viridiplantae</taxon>
        <taxon>Streptophyta</taxon>
        <taxon>Embryophyta</taxon>
        <taxon>Tracheophyta</taxon>
        <taxon>Spermatophyta</taxon>
        <taxon>Magnoliopsida</taxon>
        <taxon>eudicotyledons</taxon>
        <taxon>Gunneridae</taxon>
        <taxon>Pentapetalae</taxon>
        <taxon>rosids</taxon>
        <taxon>fabids</taxon>
        <taxon>Rosales</taxon>
        <taxon>Rosaceae</taxon>
        <taxon>Amygdaloideae</taxon>
        <taxon>Maleae</taxon>
        <taxon>Malus</taxon>
    </lineage>
</organism>
<reference evidence="2 3" key="1">
    <citation type="journal article" date="2019" name="G3 (Bethesda)">
        <title>Sequencing of a Wild Apple (Malus baccata) Genome Unravels the Differences Between Cultivated and Wild Apple Species Regarding Disease Resistance and Cold Tolerance.</title>
        <authorList>
            <person name="Chen X."/>
        </authorList>
    </citation>
    <scope>NUCLEOTIDE SEQUENCE [LARGE SCALE GENOMIC DNA]</scope>
    <source>
        <strain evidence="3">cv. Shandingzi</strain>
        <tissue evidence="2">Leaves</tissue>
    </source>
</reference>
<evidence type="ECO:0000313" key="3">
    <source>
        <dbReference type="Proteomes" id="UP000315295"/>
    </source>
</evidence>